<dbReference type="SUPFAM" id="SSF53720">
    <property type="entry name" value="ALDH-like"/>
    <property type="match status" value="1"/>
</dbReference>
<dbReference type="AlphaFoldDB" id="C4XNC9"/>
<dbReference type="InterPro" id="IPR016161">
    <property type="entry name" value="Ald_DH/histidinol_DH"/>
</dbReference>
<dbReference type="Proteomes" id="UP000009071">
    <property type="component" value="Chromosome"/>
</dbReference>
<organism evidence="3 4">
    <name type="scientific">Solidesulfovibrio magneticus (strain ATCC 700980 / DSM 13731 / RS-1)</name>
    <name type="common">Desulfovibrio magneticus</name>
    <dbReference type="NCBI Taxonomy" id="573370"/>
    <lineage>
        <taxon>Bacteria</taxon>
        <taxon>Pseudomonadati</taxon>
        <taxon>Thermodesulfobacteriota</taxon>
        <taxon>Desulfovibrionia</taxon>
        <taxon>Desulfovibrionales</taxon>
        <taxon>Desulfovibrionaceae</taxon>
        <taxon>Solidesulfovibrio</taxon>
    </lineage>
</organism>
<protein>
    <submittedName>
        <fullName evidence="3">Aldehyde dehydrogenase family protein</fullName>
    </submittedName>
</protein>
<dbReference type="PANTHER" id="PTHR43217:SF1">
    <property type="entry name" value="SUCCINATE SEMIALDEHYDE DEHYDROGENASE [NAD(P)+] SAD"/>
    <property type="match status" value="1"/>
</dbReference>
<dbReference type="InterPro" id="IPR016162">
    <property type="entry name" value="Ald_DH_N"/>
</dbReference>
<dbReference type="EMBL" id="AP010904">
    <property type="protein sequence ID" value="BAH77432.1"/>
    <property type="molecule type" value="Genomic_DNA"/>
</dbReference>
<dbReference type="InterPro" id="IPR047110">
    <property type="entry name" value="GABD/Sad-like"/>
</dbReference>
<dbReference type="Pfam" id="PF00171">
    <property type="entry name" value="Aldedh"/>
    <property type="match status" value="1"/>
</dbReference>
<dbReference type="eggNOG" id="COG1012">
    <property type="taxonomic scope" value="Bacteria"/>
</dbReference>
<dbReference type="GO" id="GO:0004777">
    <property type="term" value="F:succinate-semialdehyde dehydrogenase (NAD+) activity"/>
    <property type="evidence" value="ECO:0007669"/>
    <property type="project" value="TreeGrafter"/>
</dbReference>
<reference evidence="3 4" key="1">
    <citation type="journal article" date="2009" name="Genome Res.">
        <title>Whole genome sequence of Desulfovibrio magneticus strain RS-1 revealed common gene clusters in magnetotactic bacteria.</title>
        <authorList>
            <person name="Nakazawa H."/>
            <person name="Arakaki A."/>
            <person name="Narita-Yamada S."/>
            <person name="Yashiro I."/>
            <person name="Jinno K."/>
            <person name="Aoki N."/>
            <person name="Tsuruyama A."/>
            <person name="Okamura Y."/>
            <person name="Tanikawa S."/>
            <person name="Fujita N."/>
            <person name="Takeyama H."/>
            <person name="Matsunaga T."/>
        </authorList>
    </citation>
    <scope>NUCLEOTIDE SEQUENCE [LARGE SCALE GENOMIC DNA]</scope>
    <source>
        <strain evidence="4">ATCC 700980 / DSM 13731 / RS-1</strain>
    </source>
</reference>
<feature type="domain" description="Aldehyde dehydrogenase" evidence="2">
    <location>
        <begin position="56"/>
        <end position="504"/>
    </location>
</feature>
<dbReference type="KEGG" id="dma:DMR_39410"/>
<dbReference type="InterPro" id="IPR015590">
    <property type="entry name" value="Aldehyde_DH_dom"/>
</dbReference>
<evidence type="ECO:0000256" key="1">
    <source>
        <dbReference type="ARBA" id="ARBA00023002"/>
    </source>
</evidence>
<accession>C4XNC9</accession>
<dbReference type="STRING" id="573370.DMR_39410"/>
<evidence type="ECO:0000313" key="4">
    <source>
        <dbReference type="Proteomes" id="UP000009071"/>
    </source>
</evidence>
<evidence type="ECO:0000259" key="2">
    <source>
        <dbReference type="Pfam" id="PF00171"/>
    </source>
</evidence>
<name>C4XNC9_SOLM1</name>
<keyword evidence="1" id="KW-0560">Oxidoreductase</keyword>
<evidence type="ECO:0000313" key="3">
    <source>
        <dbReference type="EMBL" id="BAH77432.1"/>
    </source>
</evidence>
<keyword evidence="4" id="KW-1185">Reference proteome</keyword>
<sequence>MGGPGASGPRPPEASSSPPWLGWAKPVECAPLACLTAACNRVTLWPFRPCSPISMFVSINPATSQPFASYEAHDAAAMAAILDAGRAAWRLWRDVPLDERCRALVRLADLFEARVPELARLASWEMGKLRPEAEAEVRRCARACRFYAKMAPRWLADEAVPSETGRRLIVYDPLGTILAVMPWNFPYWQAIRAVAPLLAVGNAAAIKPAPNVMGSALALEALFPEAGFPADLVRVLRLPEGLVGQAIAHPAVAGVTLTGSAAAGAAVGALAGAAVKKAVMELGGADAFIVLADAVLDDCCSAAETARMRVCGQACIAAKRFIVERPLYDDFTRRLAERLAAHRAGDPDDPAATVGPLARLDLLENLDRQVRESLAAGARLVAGGHRLDRPGYFYAPTLLADVRPGMPAFDEELFGPVAALIAADDAEDALALANASPYGLAGSVWTADVPRGLALARRLEVGMATVNAVPRSDFRLPFGGVKRSGYGRELARHGLLEFANIKTIVVEDS</sequence>
<dbReference type="HOGENOM" id="CLU_005391_1_0_7"/>
<dbReference type="Gene3D" id="3.40.605.10">
    <property type="entry name" value="Aldehyde Dehydrogenase, Chain A, domain 1"/>
    <property type="match status" value="1"/>
</dbReference>
<dbReference type="Gene3D" id="3.40.309.10">
    <property type="entry name" value="Aldehyde Dehydrogenase, Chain A, domain 2"/>
    <property type="match status" value="1"/>
</dbReference>
<proteinExistence type="predicted"/>
<dbReference type="PANTHER" id="PTHR43217">
    <property type="entry name" value="SUCCINATE SEMIALDEHYDE DEHYDROGENASE [NAD(P)+] SAD"/>
    <property type="match status" value="1"/>
</dbReference>
<gene>
    <name evidence="3" type="ordered locus">DMR_39410</name>
</gene>
<dbReference type="InterPro" id="IPR016163">
    <property type="entry name" value="Ald_DH_C"/>
</dbReference>